<dbReference type="Gene3D" id="3.30.70.330">
    <property type="match status" value="2"/>
</dbReference>
<keyword evidence="1" id="KW-0694">RNA-binding</keyword>
<evidence type="ECO:0000259" key="3">
    <source>
        <dbReference type="PROSITE" id="PS50102"/>
    </source>
</evidence>
<dbReference type="Proteomes" id="UP000286510">
    <property type="component" value="Unassembled WGS sequence"/>
</dbReference>
<dbReference type="GO" id="GO:0030286">
    <property type="term" value="C:dynein complex"/>
    <property type="evidence" value="ECO:0007669"/>
    <property type="project" value="InterPro"/>
</dbReference>
<comment type="caution">
    <text evidence="4">The sequence shown here is derived from an EMBL/GenBank/DDBJ whole genome shotgun (WGS) entry which is preliminary data.</text>
</comment>
<evidence type="ECO:0000313" key="4">
    <source>
        <dbReference type="EMBL" id="RHZ38415.1"/>
    </source>
</evidence>
<reference evidence="4 5" key="1">
    <citation type="submission" date="2018-08" db="EMBL/GenBank/DDBJ databases">
        <title>Aphanomyces genome sequencing and annotation.</title>
        <authorList>
            <person name="Minardi D."/>
            <person name="Oidtmann B."/>
            <person name="Van Der Giezen M."/>
            <person name="Studholme D.J."/>
        </authorList>
    </citation>
    <scope>NUCLEOTIDE SEQUENCE [LARGE SCALE GENOMIC DNA]</scope>
    <source>
        <strain evidence="4 5">FDL457</strain>
    </source>
</reference>
<dbReference type="InterPro" id="IPR054354">
    <property type="entry name" value="DYNC2H1-like_lid"/>
</dbReference>
<dbReference type="InterPro" id="IPR026983">
    <property type="entry name" value="DHC"/>
</dbReference>
<dbReference type="InterPro" id="IPR027417">
    <property type="entry name" value="P-loop_NTPase"/>
</dbReference>
<dbReference type="GO" id="GO:0007018">
    <property type="term" value="P:microtubule-based movement"/>
    <property type="evidence" value="ECO:0007669"/>
    <property type="project" value="InterPro"/>
</dbReference>
<dbReference type="EMBL" id="QUTF01008683">
    <property type="protein sequence ID" value="RHZ38415.1"/>
    <property type="molecule type" value="Genomic_DNA"/>
</dbReference>
<dbReference type="CDD" id="cd12422">
    <property type="entry name" value="RRM2_PTBP1_hnRNPL_like"/>
    <property type="match status" value="1"/>
</dbReference>
<name>A0A3R7C7D7_APHAT</name>
<dbReference type="SUPFAM" id="SSF52540">
    <property type="entry name" value="P-loop containing nucleoside triphosphate hydrolases"/>
    <property type="match status" value="1"/>
</dbReference>
<dbReference type="InterPro" id="IPR035979">
    <property type="entry name" value="RBD_domain_sf"/>
</dbReference>
<dbReference type="PANTHER" id="PTHR45703">
    <property type="entry name" value="DYNEIN HEAVY CHAIN"/>
    <property type="match status" value="1"/>
</dbReference>
<dbReference type="Pfam" id="PF17852">
    <property type="entry name" value="Dynein_AAA_lid"/>
    <property type="match status" value="1"/>
</dbReference>
<gene>
    <name evidence="4" type="ORF">DYB26_013203</name>
</gene>
<organism evidence="4 5">
    <name type="scientific">Aphanomyces astaci</name>
    <name type="common">Crayfish plague agent</name>
    <dbReference type="NCBI Taxonomy" id="112090"/>
    <lineage>
        <taxon>Eukaryota</taxon>
        <taxon>Sar</taxon>
        <taxon>Stramenopiles</taxon>
        <taxon>Oomycota</taxon>
        <taxon>Saprolegniomycetes</taxon>
        <taxon>Saprolegniales</taxon>
        <taxon>Verrucalvaceae</taxon>
        <taxon>Aphanomyces</taxon>
    </lineage>
</organism>
<dbReference type="InterPro" id="IPR012677">
    <property type="entry name" value="Nucleotide-bd_a/b_plait_sf"/>
</dbReference>
<dbReference type="Gene3D" id="1.10.472.130">
    <property type="match status" value="1"/>
</dbReference>
<evidence type="ECO:0000256" key="2">
    <source>
        <dbReference type="SAM" id="MobiDB-lite"/>
    </source>
</evidence>
<evidence type="ECO:0000256" key="1">
    <source>
        <dbReference type="PROSITE-ProRule" id="PRU00176"/>
    </source>
</evidence>
<dbReference type="Pfam" id="PF22597">
    <property type="entry name" value="DYN_lid"/>
    <property type="match status" value="1"/>
</dbReference>
<dbReference type="InterPro" id="IPR041466">
    <property type="entry name" value="Dynein_AAA5_ext"/>
</dbReference>
<feature type="domain" description="RRM" evidence="3">
    <location>
        <begin position="4"/>
        <end position="91"/>
    </location>
</feature>
<dbReference type="SMART" id="SM00360">
    <property type="entry name" value="RRM"/>
    <property type="match status" value="1"/>
</dbReference>
<dbReference type="Pfam" id="PF13893">
    <property type="entry name" value="RRM_5"/>
    <property type="match status" value="1"/>
</dbReference>
<dbReference type="GO" id="GO:0045505">
    <property type="term" value="F:dynein intermediate chain binding"/>
    <property type="evidence" value="ECO:0007669"/>
    <property type="project" value="InterPro"/>
</dbReference>
<evidence type="ECO:0000313" key="5">
    <source>
        <dbReference type="Proteomes" id="UP000286510"/>
    </source>
</evidence>
<dbReference type="PROSITE" id="PS50102">
    <property type="entry name" value="RRM"/>
    <property type="match status" value="1"/>
</dbReference>
<dbReference type="InterPro" id="IPR000504">
    <property type="entry name" value="RRM_dom"/>
</dbReference>
<proteinExistence type="predicted"/>
<dbReference type="Gene3D" id="1.20.920.30">
    <property type="match status" value="1"/>
</dbReference>
<dbReference type="PANTHER" id="PTHR45703:SF32">
    <property type="entry name" value="DYNEINS HEAVY CHAIN"/>
    <property type="match status" value="1"/>
</dbReference>
<dbReference type="SUPFAM" id="SSF54928">
    <property type="entry name" value="RNA-binding domain, RBD"/>
    <property type="match status" value="3"/>
</dbReference>
<dbReference type="InterPro" id="IPR021790">
    <property type="entry name" value="PTBP1-like_RRM2"/>
</dbReference>
<feature type="compositionally biased region" description="Basic and acidic residues" evidence="2">
    <location>
        <begin position="120"/>
        <end position="129"/>
    </location>
</feature>
<dbReference type="Pfam" id="PF11835">
    <property type="entry name" value="RRM_8"/>
    <property type="match status" value="1"/>
</dbReference>
<feature type="non-terminal residue" evidence="4">
    <location>
        <position position="1"/>
    </location>
</feature>
<dbReference type="Pfam" id="PF12775">
    <property type="entry name" value="AAA_7"/>
    <property type="match status" value="1"/>
</dbReference>
<feature type="region of interest" description="Disordered" evidence="2">
    <location>
        <begin position="93"/>
        <end position="129"/>
    </location>
</feature>
<dbReference type="Gene3D" id="3.40.50.300">
    <property type="entry name" value="P-loop containing nucleotide triphosphate hydrolases"/>
    <property type="match status" value="2"/>
</dbReference>
<sequence length="797" mass="88823">EPSRVLFLENLAPQATDPDIEQALERYGDVDKVIILRKKHIHSSPSDPSKNTQNALVQMSNLDDAIAAHDAGNDQPVVLLGLPVSISYSKNQELRGQSNAPSQPPAAPAQQRATTSTKRNTREHTDDGQNRILLVTVQNPLYPITTDLIGKVFNVYGQVEKVVIFMKPVGLQCLVQFVHVPDAVTAKSKLDSEAIYPDCCFMVISYSNLSVRADTRPHIPFFLILLPQELSVKENSLKTRDFTNPNLPVPVMDTAINAPQSTISLPLSPPNGDAASPSTAQKLHGAGDGHDAYSPVLLVCNLKETVSCDKLFNLFSCYGNITRMSPSMALLFEVQDLSVASPATVSRAGMVYMDVEDLGWRPYVKTWLVQAITDPDERDILTSLLDKYMTKVLAFRLAEVTELIPVTEFNCVKSFCNLYSVLATKDNGVDKSVGGADQFAPMVEKWFLFCLTWSVMGAASEDGRVRFDACIREIETIYPPVKTIYEFFVDPKGRELKLWDERLPPAYRILPGTPFYKILVPTVDTLRYGYLLQTLVNGGLHALIVGDTGVGKTSMIQKELDGLNDTYQRLVMNFSSATSSSTTQDVIENVMEKRSMNRFGPMGGKKLVTFVDDLNMPAKDEFGSQPPLELLRQWVDYGCWYDRKKQSLKYFVDMQLVGSMGPPGGGRSVISSRFQSRFNLINLTFPEATQLRRIFETMLVPKLSEFDDEIKPLGVPLVSATIQIYQAVEATFLPTPQNCHYLFNLRDMAKVVAGLLVADKHIISSRDGMLRLWLHECLRTFSDRLTGASDRATFKVR</sequence>
<dbReference type="VEuPathDB" id="FungiDB:H257_00598"/>
<accession>A0A3R7C7D7</accession>
<dbReference type="AlphaFoldDB" id="A0A3R7C7D7"/>
<protein>
    <recommendedName>
        <fullName evidence="3">RRM domain-containing protein</fullName>
    </recommendedName>
</protein>
<dbReference type="GO" id="GO:0003723">
    <property type="term" value="F:RNA binding"/>
    <property type="evidence" value="ECO:0007669"/>
    <property type="project" value="UniProtKB-UniRule"/>
</dbReference>
<dbReference type="GO" id="GO:0051959">
    <property type="term" value="F:dynein light intermediate chain binding"/>
    <property type="evidence" value="ECO:0007669"/>
    <property type="project" value="InterPro"/>
</dbReference>